<dbReference type="InterPro" id="IPR050471">
    <property type="entry name" value="AB_hydrolase"/>
</dbReference>
<dbReference type="PANTHER" id="PTHR43433:SF5">
    <property type="entry name" value="AB HYDROLASE-1 DOMAIN-CONTAINING PROTEIN"/>
    <property type="match status" value="1"/>
</dbReference>
<dbReference type="AlphaFoldDB" id="A0A239LRZ6"/>
<protein>
    <submittedName>
        <fullName evidence="2">Aminoacrylate hydrolase</fullName>
    </submittedName>
</protein>
<sequence length="266" mass="28997">MPHITLPDGDKLYFEEHGSGRPLVMVAGLGGIGAYWTPQIDAFSRSFRVILHDHRGTGQSSRSQITYSVEQMATDTLALMDALGIEQADFVGHSTGAAIAQVIALDHPERLGRIILAAAWTKADGFFRRCFETRKQLLLSVGPEAYIKATPLFLNPSWWIRDNIDAIERGESGIYGGDHDVGIMESRIDALLAFDRTAELPRIQHEVLVMGVANDHLTPAYFSEELAAAIPNASLSIMPDGGHAASQVLPEEFNEIALSFLQGEAA</sequence>
<dbReference type="Proteomes" id="UP000198426">
    <property type="component" value="Unassembled WGS sequence"/>
</dbReference>
<evidence type="ECO:0000313" key="2">
    <source>
        <dbReference type="EMBL" id="SNT32469.1"/>
    </source>
</evidence>
<dbReference type="EMBL" id="FZOY01000010">
    <property type="protein sequence ID" value="SNT32469.1"/>
    <property type="molecule type" value="Genomic_DNA"/>
</dbReference>
<dbReference type="Gene3D" id="3.40.50.1820">
    <property type="entry name" value="alpha/beta hydrolase"/>
    <property type="match status" value="1"/>
</dbReference>
<dbReference type="PRINTS" id="PR00412">
    <property type="entry name" value="EPOXHYDRLASE"/>
</dbReference>
<keyword evidence="2" id="KW-0378">Hydrolase</keyword>
<dbReference type="PANTHER" id="PTHR43433">
    <property type="entry name" value="HYDROLASE, ALPHA/BETA FOLD FAMILY PROTEIN"/>
    <property type="match status" value="1"/>
</dbReference>
<dbReference type="InterPro" id="IPR000073">
    <property type="entry name" value="AB_hydrolase_1"/>
</dbReference>
<dbReference type="PRINTS" id="PR00111">
    <property type="entry name" value="ABHYDROLASE"/>
</dbReference>
<accession>A0A239LRZ6</accession>
<gene>
    <name evidence="2" type="ORF">SAMN05421757_110168</name>
</gene>
<dbReference type="RefSeq" id="WP_089235096.1">
    <property type="nucleotide sequence ID" value="NZ_FZOY01000010.1"/>
</dbReference>
<evidence type="ECO:0000259" key="1">
    <source>
        <dbReference type="Pfam" id="PF00561"/>
    </source>
</evidence>
<dbReference type="InterPro" id="IPR029058">
    <property type="entry name" value="AB_hydrolase_fold"/>
</dbReference>
<evidence type="ECO:0000313" key="3">
    <source>
        <dbReference type="Proteomes" id="UP000198426"/>
    </source>
</evidence>
<organism evidence="2 3">
    <name type="scientific">Tropicimonas sediminicola</name>
    <dbReference type="NCBI Taxonomy" id="1031541"/>
    <lineage>
        <taxon>Bacteria</taxon>
        <taxon>Pseudomonadati</taxon>
        <taxon>Pseudomonadota</taxon>
        <taxon>Alphaproteobacteria</taxon>
        <taxon>Rhodobacterales</taxon>
        <taxon>Roseobacteraceae</taxon>
        <taxon>Tropicimonas</taxon>
    </lineage>
</organism>
<name>A0A239LRZ6_9RHOB</name>
<dbReference type="Pfam" id="PF00561">
    <property type="entry name" value="Abhydrolase_1"/>
    <property type="match status" value="1"/>
</dbReference>
<dbReference type="GO" id="GO:0016787">
    <property type="term" value="F:hydrolase activity"/>
    <property type="evidence" value="ECO:0007669"/>
    <property type="project" value="UniProtKB-KW"/>
</dbReference>
<feature type="domain" description="AB hydrolase-1" evidence="1">
    <location>
        <begin position="22"/>
        <end position="245"/>
    </location>
</feature>
<dbReference type="SUPFAM" id="SSF53474">
    <property type="entry name" value="alpha/beta-Hydrolases"/>
    <property type="match status" value="1"/>
</dbReference>
<reference evidence="2 3" key="1">
    <citation type="submission" date="2017-06" db="EMBL/GenBank/DDBJ databases">
        <authorList>
            <person name="Kim H.J."/>
            <person name="Triplett B.A."/>
        </authorList>
    </citation>
    <scope>NUCLEOTIDE SEQUENCE [LARGE SCALE GENOMIC DNA]</scope>
    <source>
        <strain evidence="2 3">DSM 29339</strain>
    </source>
</reference>
<dbReference type="InterPro" id="IPR000639">
    <property type="entry name" value="Epox_hydrolase-like"/>
</dbReference>
<proteinExistence type="predicted"/>
<keyword evidence="3" id="KW-1185">Reference proteome</keyword>
<dbReference type="OrthoDB" id="9796770at2"/>